<evidence type="ECO:0000256" key="1">
    <source>
        <dbReference type="SAM" id="MobiDB-lite"/>
    </source>
</evidence>
<proteinExistence type="predicted"/>
<organism evidence="2 3">
    <name type="scientific">Desulfotignum balticum</name>
    <dbReference type="NCBI Taxonomy" id="115781"/>
    <lineage>
        <taxon>Bacteria</taxon>
        <taxon>Pseudomonadati</taxon>
        <taxon>Thermodesulfobacteriota</taxon>
        <taxon>Desulfobacteria</taxon>
        <taxon>Desulfobacterales</taxon>
        <taxon>Desulfobacteraceae</taxon>
        <taxon>Desulfotignum</taxon>
    </lineage>
</organism>
<dbReference type="AlphaFoldDB" id="A0A931CWL8"/>
<dbReference type="EMBL" id="JACCQK010000100">
    <property type="protein sequence ID" value="MBG0778761.1"/>
    <property type="molecule type" value="Genomic_DNA"/>
</dbReference>
<gene>
    <name evidence="2" type="ORF">H0S81_02390</name>
</gene>
<protein>
    <recommendedName>
        <fullName evidence="4">Zinc-finger domain-containing protein</fullName>
    </recommendedName>
</protein>
<evidence type="ECO:0008006" key="4">
    <source>
        <dbReference type="Google" id="ProtNLM"/>
    </source>
</evidence>
<feature type="region of interest" description="Disordered" evidence="1">
    <location>
        <begin position="72"/>
        <end position="118"/>
    </location>
</feature>
<name>A0A931CWL8_9BACT</name>
<reference evidence="2" key="1">
    <citation type="submission" date="2020-07" db="EMBL/GenBank/DDBJ databases">
        <title>Severe corrosion of carbon steel in oil field produced water can be linked to methanogenic archaea containing a special type of NiFe hydrogenase.</title>
        <authorList>
            <person name="Lahme S."/>
            <person name="Mand J."/>
            <person name="Longwell J."/>
            <person name="Smith R."/>
            <person name="Enning D."/>
        </authorList>
    </citation>
    <scope>NUCLEOTIDE SEQUENCE</scope>
    <source>
        <strain evidence="2">MIC098Bin6</strain>
    </source>
</reference>
<sequence>MNCDTFLQWMKTHTGRGMPENPEVIDHLTSCPACRQLFSLDVCLESAIQQAFTPQNLPAGLAETIDNCLDQFNHSHPPMDLPGHAQSPPVKSTDPFFQKNDTEKTALMKKSIQKQLRH</sequence>
<evidence type="ECO:0000313" key="2">
    <source>
        <dbReference type="EMBL" id="MBG0778761.1"/>
    </source>
</evidence>
<accession>A0A931CWL8</accession>
<evidence type="ECO:0000313" key="3">
    <source>
        <dbReference type="Proteomes" id="UP000706172"/>
    </source>
</evidence>
<dbReference type="Proteomes" id="UP000706172">
    <property type="component" value="Unassembled WGS sequence"/>
</dbReference>
<comment type="caution">
    <text evidence="2">The sequence shown here is derived from an EMBL/GenBank/DDBJ whole genome shotgun (WGS) entry which is preliminary data.</text>
</comment>